<feature type="transmembrane region" description="Helical" evidence="2">
    <location>
        <begin position="168"/>
        <end position="193"/>
    </location>
</feature>
<feature type="region of interest" description="Disordered" evidence="1">
    <location>
        <begin position="679"/>
        <end position="698"/>
    </location>
</feature>
<proteinExistence type="predicted"/>
<evidence type="ECO:0000256" key="2">
    <source>
        <dbReference type="SAM" id="Phobius"/>
    </source>
</evidence>
<keyword evidence="4" id="KW-1185">Reference proteome</keyword>
<dbReference type="Proteomes" id="UP001388673">
    <property type="component" value="Unassembled WGS sequence"/>
</dbReference>
<feature type="region of interest" description="Disordered" evidence="1">
    <location>
        <begin position="772"/>
        <end position="791"/>
    </location>
</feature>
<dbReference type="EMBL" id="JBCAWK010000004">
    <property type="protein sequence ID" value="KAK8861565.1"/>
    <property type="molecule type" value="Genomic_DNA"/>
</dbReference>
<dbReference type="RefSeq" id="XP_066804190.1">
    <property type="nucleotide sequence ID" value="XM_066945501.1"/>
</dbReference>
<protein>
    <submittedName>
        <fullName evidence="3">Uncharacterized protein</fullName>
    </submittedName>
</protein>
<feature type="region of interest" description="Disordered" evidence="1">
    <location>
        <begin position="358"/>
        <end position="400"/>
    </location>
</feature>
<dbReference type="KEGG" id="kne:92179646"/>
<organism evidence="3 4">
    <name type="scientific">Kwoniella newhampshirensis</name>
    <dbReference type="NCBI Taxonomy" id="1651941"/>
    <lineage>
        <taxon>Eukaryota</taxon>
        <taxon>Fungi</taxon>
        <taxon>Dikarya</taxon>
        <taxon>Basidiomycota</taxon>
        <taxon>Agaricomycotina</taxon>
        <taxon>Tremellomycetes</taxon>
        <taxon>Tremellales</taxon>
        <taxon>Cryptococcaceae</taxon>
        <taxon>Kwoniella</taxon>
    </lineage>
</organism>
<name>A0AAW0Z0K6_9TREE</name>
<keyword evidence="2" id="KW-0472">Membrane</keyword>
<feature type="compositionally biased region" description="Polar residues" evidence="1">
    <location>
        <begin position="253"/>
        <end position="263"/>
    </location>
</feature>
<keyword evidence="2" id="KW-0812">Transmembrane</keyword>
<evidence type="ECO:0000313" key="4">
    <source>
        <dbReference type="Proteomes" id="UP001388673"/>
    </source>
</evidence>
<feature type="compositionally biased region" description="Basic and acidic residues" evidence="1">
    <location>
        <begin position="203"/>
        <end position="212"/>
    </location>
</feature>
<accession>A0AAW0Z0K6</accession>
<evidence type="ECO:0000313" key="3">
    <source>
        <dbReference type="EMBL" id="KAK8861565.1"/>
    </source>
</evidence>
<reference evidence="3 4" key="1">
    <citation type="journal article" date="2024" name="bioRxiv">
        <title>Comparative genomics of Cryptococcus and Kwoniella reveals pathogenesis evolution and contrasting karyotype dynamics via intercentromeric recombination or chromosome fusion.</title>
        <authorList>
            <person name="Coelho M.A."/>
            <person name="David-Palma M."/>
            <person name="Shea T."/>
            <person name="Bowers K."/>
            <person name="McGinley-Smith S."/>
            <person name="Mohammad A.W."/>
            <person name="Gnirke A."/>
            <person name="Yurkov A.M."/>
            <person name="Nowrousian M."/>
            <person name="Sun S."/>
            <person name="Cuomo C.A."/>
            <person name="Heitman J."/>
        </authorList>
    </citation>
    <scope>NUCLEOTIDE SEQUENCE [LARGE SCALE GENOMIC DNA]</scope>
    <source>
        <strain evidence="3 4">CBS 13917</strain>
    </source>
</reference>
<feature type="region of interest" description="Disordered" evidence="1">
    <location>
        <begin position="199"/>
        <end position="223"/>
    </location>
</feature>
<dbReference type="AlphaFoldDB" id="A0AAW0Z0K6"/>
<sequence length="806" mass="87310">MSGIVGLGFDMGTVRLDSARTSVISQPSQPLLPTNTHPAYVPHLPPRSHRGPRSLGVGGRFVSAPSATLPPSLYDRTPNNPLSLLNSPQLDLGLAEFSPTQHLRQKMKTRSGVAPRGFGLGLDDPLPTSTMLVANDIPSSSPTIGASPTLGTGSPIMSPQPQMDHSDLLVPSIAALSVILGLLVLGVAGWAGLTYRRRRVRSRGQEHRHTGEDGDFDEDQEGGLSNYRYQTEKDPQMFSASNVVEKGLKPRSGSLSTGTTLRPTSIFFGNGKNGRASPPNGGNGSGHRRVSFVDQMHVDDVVHFQGDAGGRRASALPLPRVMTASLMEVGIESVNSDEEFDEDEGRISARSSIAVSIAPTLEPIEEEESLTSSSTRGSLREREANIMETPRRDSVTSTTSAASSAYTTASARSSISSLSALSILSTSFPQTPHALSTPPPLHFLPHAHPRSHFPGPSDSPTPVSKMQTRRARAQSQGVMAVKHDLLRIAVGRTMSLQPSKEVIKALRTMTASADIAEMPMGGVAVVLGNTEEEEAIEAEEMRLAALMAEKLVADAEASIEVDQSDLSDEETYMEEVERVQDQGRRRVPRSTSFPAKLLSRGRSQRASSTGSPARRSEVMSGGYLKVALRAFRGEDADHNPGGQQRDDELVKTNSRESIRGLVERQAQLELYLSHLHMIQHRPPPPPPPPPLSGQPHIPHMSQQALEDDERMVIEEHQLESDPYISAPSSNVSMMMESDVQDVDCDSIWDPDGYAADLGAFDEYYLHFEGDEEDNVPVEEEEKTEDLGKNGYPTVAKLVPHIRVTSH</sequence>
<dbReference type="GeneID" id="92179646"/>
<feature type="compositionally biased region" description="Acidic residues" evidence="1">
    <location>
        <begin position="772"/>
        <end position="783"/>
    </location>
</feature>
<feature type="region of interest" description="Disordered" evidence="1">
    <location>
        <begin position="578"/>
        <end position="619"/>
    </location>
</feature>
<feature type="compositionally biased region" description="Basic and acidic residues" evidence="1">
    <location>
        <begin position="378"/>
        <end position="394"/>
    </location>
</feature>
<evidence type="ECO:0000256" key="1">
    <source>
        <dbReference type="SAM" id="MobiDB-lite"/>
    </source>
</evidence>
<gene>
    <name evidence="3" type="ORF">IAR55_002387</name>
</gene>
<feature type="region of interest" description="Disordered" evidence="1">
    <location>
        <begin position="429"/>
        <end position="477"/>
    </location>
</feature>
<keyword evidence="2" id="KW-1133">Transmembrane helix</keyword>
<feature type="compositionally biased region" description="Pro residues" evidence="1">
    <location>
        <begin position="681"/>
        <end position="692"/>
    </location>
</feature>
<comment type="caution">
    <text evidence="3">The sequence shown here is derived from an EMBL/GenBank/DDBJ whole genome shotgun (WGS) entry which is preliminary data.</text>
</comment>
<feature type="region of interest" description="Disordered" evidence="1">
    <location>
        <begin position="249"/>
        <end position="286"/>
    </location>
</feature>